<sequence>MQNKLNNIKIPRPIINHDGEVRHLSAQDLKLFKPAKDILPLELFKSLVDMNKTASGRSRLKK</sequence>
<keyword evidence="2" id="KW-1185">Reference proteome</keyword>
<evidence type="ECO:0000313" key="1">
    <source>
        <dbReference type="EMBL" id="QKM62283.1"/>
    </source>
</evidence>
<evidence type="ECO:0000313" key="2">
    <source>
        <dbReference type="Proteomes" id="UP000500806"/>
    </source>
</evidence>
<reference evidence="1 2" key="1">
    <citation type="submission" date="2018-04" db="EMBL/GenBank/DDBJ databases">
        <title>Polynucleobacter sp. LimPoW16 genome.</title>
        <authorList>
            <person name="Hahn M.W."/>
        </authorList>
    </citation>
    <scope>NUCLEOTIDE SEQUENCE [LARGE SCALE GENOMIC DNA]</scope>
    <source>
        <strain evidence="1 2">LimPoW16</strain>
    </source>
</reference>
<gene>
    <name evidence="1" type="ORF">DCO16_03870</name>
</gene>
<dbReference type="Proteomes" id="UP000500806">
    <property type="component" value="Chromosome"/>
</dbReference>
<dbReference type="KEGG" id="pani:DCO16_03870"/>
<dbReference type="RefSeq" id="WP_173942433.1">
    <property type="nucleotide sequence ID" value="NZ_CBCSCD010000003.1"/>
</dbReference>
<protein>
    <submittedName>
        <fullName evidence="1">Uncharacterized protein</fullName>
    </submittedName>
</protein>
<name>A0A6M9Q1Y6_9BURK</name>
<organism evidence="1 2">
    <name type="scientific">Polynucleobacter antarcticus</name>
    <dbReference type="NCBI Taxonomy" id="1743162"/>
    <lineage>
        <taxon>Bacteria</taxon>
        <taxon>Pseudomonadati</taxon>
        <taxon>Pseudomonadota</taxon>
        <taxon>Betaproteobacteria</taxon>
        <taxon>Burkholderiales</taxon>
        <taxon>Burkholderiaceae</taxon>
        <taxon>Polynucleobacter</taxon>
    </lineage>
</organism>
<dbReference type="AlphaFoldDB" id="A0A6M9Q1Y6"/>
<proteinExistence type="predicted"/>
<accession>A0A6M9Q1Y6</accession>
<dbReference type="EMBL" id="CP028941">
    <property type="protein sequence ID" value="QKM62283.1"/>
    <property type="molecule type" value="Genomic_DNA"/>
</dbReference>